<dbReference type="AlphaFoldDB" id="A0A834JQS6"/>
<keyword evidence="1" id="KW-0472">Membrane</keyword>
<keyword evidence="1" id="KW-1133">Transmembrane helix</keyword>
<organism evidence="3 4">
    <name type="scientific">Vespula germanica</name>
    <name type="common">German yellow jacket</name>
    <name type="synonym">Paravespula germanica</name>
    <dbReference type="NCBI Taxonomy" id="30212"/>
    <lineage>
        <taxon>Eukaryota</taxon>
        <taxon>Metazoa</taxon>
        <taxon>Ecdysozoa</taxon>
        <taxon>Arthropoda</taxon>
        <taxon>Hexapoda</taxon>
        <taxon>Insecta</taxon>
        <taxon>Pterygota</taxon>
        <taxon>Neoptera</taxon>
        <taxon>Endopterygota</taxon>
        <taxon>Hymenoptera</taxon>
        <taxon>Apocrita</taxon>
        <taxon>Aculeata</taxon>
        <taxon>Vespoidea</taxon>
        <taxon>Vespidae</taxon>
        <taxon>Vespinae</taxon>
        <taxon>Vespula</taxon>
    </lineage>
</organism>
<keyword evidence="2" id="KW-0732">Signal</keyword>
<name>A0A834JQS6_VESGE</name>
<feature type="chain" id="PRO_5032784911" evidence="2">
    <location>
        <begin position="26"/>
        <end position="113"/>
    </location>
</feature>
<protein>
    <submittedName>
        <fullName evidence="3">Uncharacterized protein</fullName>
    </submittedName>
</protein>
<feature type="signal peptide" evidence="2">
    <location>
        <begin position="1"/>
        <end position="25"/>
    </location>
</feature>
<gene>
    <name evidence="3" type="ORF">HZH68_011489</name>
</gene>
<evidence type="ECO:0000256" key="2">
    <source>
        <dbReference type="SAM" id="SignalP"/>
    </source>
</evidence>
<dbReference type="EMBL" id="JACSDZ010000011">
    <property type="protein sequence ID" value="KAF7391946.1"/>
    <property type="molecule type" value="Genomic_DNA"/>
</dbReference>
<keyword evidence="1" id="KW-0812">Transmembrane</keyword>
<feature type="transmembrane region" description="Helical" evidence="1">
    <location>
        <begin position="59"/>
        <end position="79"/>
    </location>
</feature>
<evidence type="ECO:0000256" key="1">
    <source>
        <dbReference type="SAM" id="Phobius"/>
    </source>
</evidence>
<evidence type="ECO:0000313" key="4">
    <source>
        <dbReference type="Proteomes" id="UP000617340"/>
    </source>
</evidence>
<keyword evidence="4" id="KW-1185">Reference proteome</keyword>
<comment type="caution">
    <text evidence="3">The sequence shown here is derived from an EMBL/GenBank/DDBJ whole genome shotgun (WGS) entry which is preliminary data.</text>
</comment>
<evidence type="ECO:0000313" key="3">
    <source>
        <dbReference type="EMBL" id="KAF7391946.1"/>
    </source>
</evidence>
<accession>A0A834JQS6</accession>
<reference evidence="3" key="1">
    <citation type="journal article" date="2020" name="G3 (Bethesda)">
        <title>High-Quality Assemblies for Three Invasive Social Wasps from the &lt;i&gt;Vespula&lt;/i&gt; Genus.</title>
        <authorList>
            <person name="Harrop T.W.R."/>
            <person name="Guhlin J."/>
            <person name="McLaughlin G.M."/>
            <person name="Permina E."/>
            <person name="Stockwell P."/>
            <person name="Gilligan J."/>
            <person name="Le Lec M.F."/>
            <person name="Gruber M.A.M."/>
            <person name="Quinn O."/>
            <person name="Lovegrove M."/>
            <person name="Duncan E.J."/>
            <person name="Remnant E.J."/>
            <person name="Van Eeckhoven J."/>
            <person name="Graham B."/>
            <person name="Knapp R.A."/>
            <person name="Langford K.W."/>
            <person name="Kronenberg Z."/>
            <person name="Press M.O."/>
            <person name="Eacker S.M."/>
            <person name="Wilson-Rankin E.E."/>
            <person name="Purcell J."/>
            <person name="Lester P.J."/>
            <person name="Dearden P.K."/>
        </authorList>
    </citation>
    <scope>NUCLEOTIDE SEQUENCE</scope>
    <source>
        <strain evidence="3">Linc-1</strain>
    </source>
</reference>
<proteinExistence type="predicted"/>
<dbReference type="Proteomes" id="UP000617340">
    <property type="component" value="Unassembled WGS sequence"/>
</dbReference>
<sequence length="113" mass="11891">MKSTILILFAAFIALLGFFGMNAEAAANPSADALAGPSADANAEAINLKALAALAKKILGMKSLILLLIVVITMTFSKVNCVPIAQPRAESWNNADLCEKFKKPGQSPPIICF</sequence>